<dbReference type="InterPro" id="IPR027417">
    <property type="entry name" value="P-loop_NTPase"/>
</dbReference>
<feature type="non-terminal residue" evidence="1">
    <location>
        <position position="434"/>
    </location>
</feature>
<dbReference type="Pfam" id="PF04465">
    <property type="entry name" value="DUF499"/>
    <property type="match status" value="1"/>
</dbReference>
<accession>A0A6V8PWY0</accession>
<comment type="caution">
    <text evidence="1">The sequence shown here is derived from an EMBL/GenBank/DDBJ whole genome shotgun (WGS) entry which is preliminary data.</text>
</comment>
<dbReference type="RefSeq" id="WP_176230150.1">
    <property type="nucleotide sequence ID" value="NZ_BLSB01000147.1"/>
</dbReference>
<dbReference type="AlphaFoldDB" id="A0A6V8PWY0"/>
<gene>
    <name evidence="1" type="ORF">HKBW3S43_01386</name>
</gene>
<name>A0A6V8PWY0_9ACTN</name>
<protein>
    <submittedName>
        <fullName evidence="1">Uncharacterized protein</fullName>
    </submittedName>
</protein>
<dbReference type="SUPFAM" id="SSF52540">
    <property type="entry name" value="P-loop containing nucleoside triphosphate hydrolases"/>
    <property type="match status" value="1"/>
</dbReference>
<organism evidence="1 2">
    <name type="scientific">Candidatus Hakubella thermalkaliphila</name>
    <dbReference type="NCBI Taxonomy" id="2754717"/>
    <lineage>
        <taxon>Bacteria</taxon>
        <taxon>Bacillati</taxon>
        <taxon>Actinomycetota</taxon>
        <taxon>Actinomycetota incertae sedis</taxon>
        <taxon>Candidatus Hakubellales</taxon>
        <taxon>Candidatus Hakubellaceae</taxon>
        <taxon>Candidatus Hakubella</taxon>
    </lineage>
</organism>
<proteinExistence type="predicted"/>
<evidence type="ECO:0000313" key="2">
    <source>
        <dbReference type="Proteomes" id="UP000576480"/>
    </source>
</evidence>
<sequence length="434" mass="48925">MKPFSTIAIPHRDILEGRLTMDVFAADLWEVFKDRAPEEYQDPDIFFRKTYLTSGLKNLLDIAEKRLGGKGGDPIIQLQTPFGGGKTHSLIALYHKAKELGINLIVLSGDKFPAGKNEPTLWEEIERQLEGKIENLEGMVTPGGEKLRELLQRHQPLLLLLDEIHEYVAVKALGVKVGDSNLASQTIAFLQELTGVVKTLDKTILFVSLPSSNPYRDEKSEEILQALQTILGRMEKVYTPVQDEEISHVIRRRLFSEVNEKEARNTIEEFLDYAEREKILPEGVEKVKYRERFVQSFPFQPEVIDVLYKRWGSFPTFQRTRGVLRILALIVHSLKDSKNSFIRLGDFDLKNDEIKMELIKHIGQEYNGIIAADITSRDAGAKKVDRSLGDAYSPFSFGTKSANVIFMSSFSGGPERGAGINEIKLSCADPSTPS</sequence>
<dbReference type="Proteomes" id="UP000576480">
    <property type="component" value="Unassembled WGS sequence"/>
</dbReference>
<evidence type="ECO:0000313" key="1">
    <source>
        <dbReference type="EMBL" id="GFP35596.1"/>
    </source>
</evidence>
<dbReference type="EMBL" id="BLSB01000147">
    <property type="protein sequence ID" value="GFP35596.1"/>
    <property type="molecule type" value="Genomic_DNA"/>
</dbReference>
<dbReference type="InterPro" id="IPR007555">
    <property type="entry name" value="DUF499"/>
</dbReference>
<reference evidence="1 2" key="1">
    <citation type="journal article" date="2020" name="Front. Microbiol.">
        <title>Single-cell genomics of novel Actinobacteria with the Wood-Ljungdahl pathway discovered in a serpentinizing system.</title>
        <authorList>
            <person name="Merino N."/>
            <person name="Kawai M."/>
            <person name="Boyd E.S."/>
            <person name="Colman D.R."/>
            <person name="McGlynn S.E."/>
            <person name="Nealson K.H."/>
            <person name="Kurokawa K."/>
            <person name="Hongoh Y."/>
        </authorList>
    </citation>
    <scope>NUCLEOTIDE SEQUENCE [LARGE SCALE GENOMIC DNA]</scope>
    <source>
        <strain evidence="1 2">S43</strain>
    </source>
</reference>